<protein>
    <submittedName>
        <fullName evidence="1">Uncharacterized protein</fullName>
    </submittedName>
</protein>
<organism evidence="1">
    <name type="scientific">Faucicola osloensis</name>
    <name type="common">Moraxella osloensis</name>
    <dbReference type="NCBI Taxonomy" id="34062"/>
    <lineage>
        <taxon>Bacteria</taxon>
        <taxon>Pseudomonadati</taxon>
        <taxon>Pseudomonadota</taxon>
        <taxon>Gammaproteobacteria</taxon>
        <taxon>Moraxellales</taxon>
        <taxon>Moraxellaceae</taxon>
        <taxon>Faucicola</taxon>
    </lineage>
</organism>
<reference evidence="1" key="1">
    <citation type="submission" date="2019-04" db="EMBL/GenBank/DDBJ databases">
        <title>Moraxella osloensis CCUG 73412, isolated from corneal scrapings as causative agent of keratitis.</title>
        <authorList>
            <person name="Connolly G."/>
            <person name="Jaen-Luchoro D."/>
            <person name="Pinyeiro-Iglesias B."/>
            <person name="Curry A."/>
            <person name="Knowles S."/>
            <person name="Moore E.R.B."/>
        </authorList>
    </citation>
    <scope>NUCLEOTIDE SEQUENCE</scope>
    <source>
        <strain evidence="1">CCUG 73412</strain>
    </source>
</reference>
<name>A0AAW6TCD7_FAUOS</name>
<evidence type="ECO:0000313" key="1">
    <source>
        <dbReference type="EMBL" id="MDI4510304.1"/>
    </source>
</evidence>
<comment type="caution">
    <text evidence="1">The sequence shown here is derived from an EMBL/GenBank/DDBJ whole genome shotgun (WGS) entry which is preliminary data.</text>
</comment>
<dbReference type="EMBL" id="SSCJ01000007">
    <property type="protein sequence ID" value="MDI4510304.1"/>
    <property type="molecule type" value="Genomic_DNA"/>
</dbReference>
<dbReference type="AlphaFoldDB" id="A0AAW6TCD7"/>
<proteinExistence type="predicted"/>
<accession>A0AAW6TCD7</accession>
<sequence length="215" mass="24939">MAMMSDIKYLHQKRLVAGQQIPIEKREHHLVLQVPPTVITRHRAHLDKIMLDLSEISEKPFDLTSVEKLYNSINDYQKNVMLSAHTRSGVYAIQNLLEGLKDKLSVIKARSPDYLIHPADYMLLTKGEFRPAVNQQDVTRDLEDTKLVIEMFKQRIKSGRADNVEELQGSIVQLTGELEYLKLYQLSKAFLHPYNLNKYAQLIRIIERNTENLVN</sequence>
<gene>
    <name evidence="1" type="ORF">E6P75_08810</name>
</gene>